<dbReference type="RefSeq" id="YP_009611920.1">
    <property type="nucleotide sequence ID" value="NC_042013.1"/>
</dbReference>
<dbReference type="GeneID" id="40088258"/>
<dbReference type="KEGG" id="vg:40088258"/>
<proteinExistence type="predicted"/>
<organism evidence="1 2">
    <name type="scientific">Agrobacterium phage Atu_ph07</name>
    <dbReference type="NCBI Taxonomy" id="2024264"/>
    <lineage>
        <taxon>Viruses</taxon>
        <taxon>Duplodnaviria</taxon>
        <taxon>Heunggongvirae</taxon>
        <taxon>Uroviricota</taxon>
        <taxon>Caudoviricetes</taxon>
        <taxon>Polybotosvirus</taxon>
        <taxon>Polybotosvirus Atuph07</taxon>
    </lineage>
</organism>
<accession>A0A2L0UZR6</accession>
<dbReference type="EMBL" id="MF403008">
    <property type="protein sequence ID" value="AUZ95034.1"/>
    <property type="molecule type" value="Genomic_DNA"/>
</dbReference>
<evidence type="ECO:0000313" key="1">
    <source>
        <dbReference type="EMBL" id="AUZ95034.1"/>
    </source>
</evidence>
<name>A0A2L0UZR6_9CAUD</name>
<evidence type="ECO:0000313" key="2">
    <source>
        <dbReference type="Proteomes" id="UP000223025"/>
    </source>
</evidence>
<keyword evidence="2" id="KW-1185">Reference proteome</keyword>
<reference evidence="1 2" key="1">
    <citation type="submission" date="2017-06" db="EMBL/GenBank/DDBJ databases">
        <authorList>
            <person name="Kim H.J."/>
            <person name="Triplett B.A."/>
        </authorList>
    </citation>
    <scope>NUCLEOTIDE SEQUENCE [LARGE SCALE GENOMIC DNA]</scope>
</reference>
<dbReference type="Proteomes" id="UP000223025">
    <property type="component" value="Segment"/>
</dbReference>
<protein>
    <submittedName>
        <fullName evidence="1">Uncharacterized protein</fullName>
    </submittedName>
</protein>
<sequence length="110" mass="12832">MNIIERKKLAIQKYMEVMNDETLGPVTQFTPPISNLWGDKAWAKVLRETWPDHKTIYLPVKPSYEKSVEIKKWLSETTGRYWYNTGQDAYYFEESSSALAFAITFNGVTK</sequence>